<dbReference type="SUPFAM" id="SSF52540">
    <property type="entry name" value="P-loop containing nucleoside triphosphate hydrolases"/>
    <property type="match status" value="1"/>
</dbReference>
<feature type="non-terminal residue" evidence="7">
    <location>
        <position position="480"/>
    </location>
</feature>
<feature type="domain" description="ABC transmembrane type-1" evidence="6">
    <location>
        <begin position="59"/>
        <end position="318"/>
    </location>
</feature>
<name>A0A2R5EL87_9BACL</name>
<keyword evidence="4 5" id="KW-0472">Membrane</keyword>
<proteinExistence type="predicted"/>
<evidence type="ECO:0000256" key="2">
    <source>
        <dbReference type="ARBA" id="ARBA00022692"/>
    </source>
</evidence>
<dbReference type="SUPFAM" id="SSF90123">
    <property type="entry name" value="ABC transporter transmembrane region"/>
    <property type="match status" value="1"/>
</dbReference>
<dbReference type="GO" id="GO:0016887">
    <property type="term" value="F:ATP hydrolysis activity"/>
    <property type="evidence" value="ECO:0007669"/>
    <property type="project" value="InterPro"/>
</dbReference>
<evidence type="ECO:0000313" key="8">
    <source>
        <dbReference type="Proteomes" id="UP000245202"/>
    </source>
</evidence>
<dbReference type="Gene3D" id="3.40.50.300">
    <property type="entry name" value="P-loop containing nucleotide triphosphate hydrolases"/>
    <property type="match status" value="1"/>
</dbReference>
<sequence length="480" mass="54132">MSHIFGFARQVYRYAGPVLWLNSVALLLVGLLQSIGLLLILPLIAITGLVEFDSGSMPYVGWLFQWFEDVPRTQSLSLILAIYVLITVCQSLFNRHQTILNKKIQQGFVRKLREDTYKGLLRANWDFFIRHRKSDIVKIMTTEIAQVKNGLSAYFQFASSLIFAAVKIVLAFLLSPWLTAGILTAGLVLLVCSRYFTRRSEEFGERNLQLSRVYVAGITDHLNGIKDIKSNTLEQAHADWMGDVCRQAEDNAVAFTRLKTNSQMLYSVVSSVLLAGAVYLLVHLFQSQPAQLLLVVLLFSRLWPVVVRMQSRLENLSNMIPSFEALVELQNECERSRELQIESFSNVRPIRLNEAIELNGVWFRYDLRKETFALRNVDIVIPAQGMTAIVGPSGAGKTTMVDVLMGLNRPERGAVRLDGKPLTDDNLLSLRRSVSYVSQEPFLFSASIRDNLLLMEPDASDDKLWNVLELACAAAVGRRL</sequence>
<accession>A0A2R5EL87</accession>
<dbReference type="Gene3D" id="1.20.1560.10">
    <property type="entry name" value="ABC transporter type 1, transmembrane domain"/>
    <property type="match status" value="1"/>
</dbReference>
<organism evidence="7 8">
    <name type="scientific">Paenibacillus agaridevorans</name>
    <dbReference type="NCBI Taxonomy" id="171404"/>
    <lineage>
        <taxon>Bacteria</taxon>
        <taxon>Bacillati</taxon>
        <taxon>Bacillota</taxon>
        <taxon>Bacilli</taxon>
        <taxon>Bacillales</taxon>
        <taxon>Paenibacillaceae</taxon>
        <taxon>Paenibacillus</taxon>
    </lineage>
</organism>
<dbReference type="RefSeq" id="WP_108992477.1">
    <property type="nucleotide sequence ID" value="NZ_BDQX01000097.1"/>
</dbReference>
<feature type="transmembrane region" description="Helical" evidence="5">
    <location>
        <begin position="264"/>
        <end position="285"/>
    </location>
</feature>
<evidence type="ECO:0000259" key="6">
    <source>
        <dbReference type="PROSITE" id="PS50929"/>
    </source>
</evidence>
<keyword evidence="3 5" id="KW-1133">Transmembrane helix</keyword>
<evidence type="ECO:0000313" key="7">
    <source>
        <dbReference type="EMBL" id="GBG07416.1"/>
    </source>
</evidence>
<keyword evidence="2 5" id="KW-0812">Transmembrane</keyword>
<dbReference type="GO" id="GO:0005524">
    <property type="term" value="F:ATP binding"/>
    <property type="evidence" value="ECO:0007669"/>
    <property type="project" value="InterPro"/>
</dbReference>
<feature type="transmembrane region" description="Helical" evidence="5">
    <location>
        <begin position="75"/>
        <end position="93"/>
    </location>
</feature>
<dbReference type="GO" id="GO:0005886">
    <property type="term" value="C:plasma membrane"/>
    <property type="evidence" value="ECO:0007669"/>
    <property type="project" value="UniProtKB-SubCell"/>
</dbReference>
<dbReference type="Proteomes" id="UP000245202">
    <property type="component" value="Unassembled WGS sequence"/>
</dbReference>
<evidence type="ECO:0000256" key="3">
    <source>
        <dbReference type="ARBA" id="ARBA00022989"/>
    </source>
</evidence>
<protein>
    <submittedName>
        <fullName evidence="7">Putative multidrug ABC transporter</fullName>
    </submittedName>
</protein>
<feature type="transmembrane region" description="Helical" evidence="5">
    <location>
        <begin position="180"/>
        <end position="197"/>
    </location>
</feature>
<feature type="transmembrane region" description="Helical" evidence="5">
    <location>
        <begin position="153"/>
        <end position="174"/>
    </location>
</feature>
<dbReference type="InterPro" id="IPR011527">
    <property type="entry name" value="ABC1_TM_dom"/>
</dbReference>
<evidence type="ECO:0000256" key="1">
    <source>
        <dbReference type="ARBA" id="ARBA00004651"/>
    </source>
</evidence>
<evidence type="ECO:0000256" key="5">
    <source>
        <dbReference type="SAM" id="Phobius"/>
    </source>
</evidence>
<dbReference type="InterPro" id="IPR027417">
    <property type="entry name" value="P-loop_NTPase"/>
</dbReference>
<gene>
    <name evidence="7" type="ORF">PAT3040_01966</name>
</gene>
<dbReference type="Pfam" id="PF00005">
    <property type="entry name" value="ABC_tran"/>
    <property type="match status" value="1"/>
</dbReference>
<reference evidence="7 8" key="1">
    <citation type="submission" date="2017-08" db="EMBL/GenBank/DDBJ databases">
        <title>Substantial Increase in Enzyme Production by Combined Drug-Resistance Mutations in Paenibacillus agaridevorans.</title>
        <authorList>
            <person name="Tanaka Y."/>
            <person name="Funane K."/>
            <person name="Hosaka T."/>
            <person name="Shiwa Y."/>
            <person name="Fujita N."/>
            <person name="Miyazaki T."/>
            <person name="Yoshikawa H."/>
            <person name="Murakami K."/>
            <person name="Kasahara K."/>
            <person name="Inaoka T."/>
            <person name="Hiraga Y."/>
            <person name="Ochi K."/>
        </authorList>
    </citation>
    <scope>NUCLEOTIDE SEQUENCE [LARGE SCALE GENOMIC DNA]</scope>
    <source>
        <strain evidence="7 8">T-3040</strain>
    </source>
</reference>
<dbReference type="PROSITE" id="PS50929">
    <property type="entry name" value="ABC_TM1F"/>
    <property type="match status" value="1"/>
</dbReference>
<dbReference type="AlphaFoldDB" id="A0A2R5EL87"/>
<dbReference type="InterPro" id="IPR003439">
    <property type="entry name" value="ABC_transporter-like_ATP-bd"/>
</dbReference>
<keyword evidence="8" id="KW-1185">Reference proteome</keyword>
<feature type="transmembrane region" description="Helical" evidence="5">
    <location>
        <begin position="20"/>
        <end position="50"/>
    </location>
</feature>
<dbReference type="PANTHER" id="PTHR24221:SF654">
    <property type="entry name" value="ATP-BINDING CASSETTE SUB-FAMILY B MEMBER 6"/>
    <property type="match status" value="1"/>
</dbReference>
<evidence type="ECO:0000256" key="4">
    <source>
        <dbReference type="ARBA" id="ARBA00023136"/>
    </source>
</evidence>
<comment type="subcellular location">
    <subcellularLocation>
        <location evidence="1">Cell membrane</location>
        <topology evidence="1">Multi-pass membrane protein</topology>
    </subcellularLocation>
</comment>
<comment type="caution">
    <text evidence="7">The sequence shown here is derived from an EMBL/GenBank/DDBJ whole genome shotgun (WGS) entry which is preliminary data.</text>
</comment>
<dbReference type="Pfam" id="PF00664">
    <property type="entry name" value="ABC_membrane"/>
    <property type="match status" value="1"/>
</dbReference>
<dbReference type="InterPro" id="IPR036640">
    <property type="entry name" value="ABC1_TM_sf"/>
</dbReference>
<dbReference type="EMBL" id="BDQX01000097">
    <property type="protein sequence ID" value="GBG07416.1"/>
    <property type="molecule type" value="Genomic_DNA"/>
</dbReference>
<dbReference type="InterPro" id="IPR039421">
    <property type="entry name" value="Type_1_exporter"/>
</dbReference>
<dbReference type="PANTHER" id="PTHR24221">
    <property type="entry name" value="ATP-BINDING CASSETTE SUB-FAMILY B"/>
    <property type="match status" value="1"/>
</dbReference>
<dbReference type="GO" id="GO:0034040">
    <property type="term" value="F:ATPase-coupled lipid transmembrane transporter activity"/>
    <property type="evidence" value="ECO:0007669"/>
    <property type="project" value="TreeGrafter"/>
</dbReference>
<dbReference type="GO" id="GO:0140359">
    <property type="term" value="F:ABC-type transporter activity"/>
    <property type="evidence" value="ECO:0007669"/>
    <property type="project" value="InterPro"/>
</dbReference>